<dbReference type="PANTHER" id="PTHR40866:SF1">
    <property type="entry name" value="BED-TYPE DOMAIN-CONTAINING PROTEIN"/>
    <property type="match status" value="1"/>
</dbReference>
<proteinExistence type="predicted"/>
<comment type="caution">
    <text evidence="1">The sequence shown here is derived from an EMBL/GenBank/DDBJ whole genome shotgun (WGS) entry which is preliminary data.</text>
</comment>
<sequence length="279" mass="31226">MHDRYLRCAQQCPPVLSVRTNIYNQHETSFERACVRFPPFRHLATKRYWAEREGFIEAVVALVAALRIPKNRAELRRHTPRAPLRANASRWSLIVVVLERYFRICAAIKREDTVDDLVPKPAVHRRVVAHVKNLKTFNSVYKKFQEDTISMSVVRVLFSQTTDIYSVMEDYLLPDAHIKHSSVSLTAAPVGSYGEELELEALDPFKLAAAAEPTPAPHGSGVSTRSRITAKNFAAALVCSDEAMSPLPPSYSPIAAGIPPTSNLCERLFSQCNLVMAPQ</sequence>
<dbReference type="AlphaFoldDB" id="A0A6G0LRY3"/>
<evidence type="ECO:0000313" key="1">
    <source>
        <dbReference type="EMBL" id="KAE9128439.1"/>
    </source>
</evidence>
<organism evidence="1 2">
    <name type="scientific">Phytophthora fragariae</name>
    <dbReference type="NCBI Taxonomy" id="53985"/>
    <lineage>
        <taxon>Eukaryota</taxon>
        <taxon>Sar</taxon>
        <taxon>Stramenopiles</taxon>
        <taxon>Oomycota</taxon>
        <taxon>Peronosporomycetes</taxon>
        <taxon>Peronosporales</taxon>
        <taxon>Peronosporaceae</taxon>
        <taxon>Phytophthora</taxon>
    </lineage>
</organism>
<dbReference type="PANTHER" id="PTHR40866">
    <property type="entry name" value="BED-TYPE DOMAIN-CONTAINING PROTEIN"/>
    <property type="match status" value="1"/>
</dbReference>
<accession>A0A6G0LRY3</accession>
<dbReference type="EMBL" id="QXFX01000158">
    <property type="protein sequence ID" value="KAE9128439.1"/>
    <property type="molecule type" value="Genomic_DNA"/>
</dbReference>
<gene>
    <name evidence="1" type="ORF">PF010_g4507</name>
</gene>
<reference evidence="1 2" key="1">
    <citation type="submission" date="2018-09" db="EMBL/GenBank/DDBJ databases">
        <title>Genomic investigation of the strawberry pathogen Phytophthora fragariae indicates pathogenicity is determined by transcriptional variation in three key races.</title>
        <authorList>
            <person name="Adams T.M."/>
            <person name="Armitage A.D."/>
            <person name="Sobczyk M.K."/>
            <person name="Bates H.J."/>
            <person name="Dunwell J.M."/>
            <person name="Nellist C.F."/>
            <person name="Harrison R.J."/>
        </authorList>
    </citation>
    <scope>NUCLEOTIDE SEQUENCE [LARGE SCALE GENOMIC DNA]</scope>
    <source>
        <strain evidence="1 2">ONT-3</strain>
    </source>
</reference>
<evidence type="ECO:0000313" key="2">
    <source>
        <dbReference type="Proteomes" id="UP000488956"/>
    </source>
</evidence>
<protein>
    <submittedName>
        <fullName evidence="1">Uncharacterized protein</fullName>
    </submittedName>
</protein>
<name>A0A6G0LRY3_9STRA</name>
<dbReference type="Proteomes" id="UP000488956">
    <property type="component" value="Unassembled WGS sequence"/>
</dbReference>